<dbReference type="PANTHER" id="PTHR11360:SF308">
    <property type="entry name" value="BLL3089 PROTEIN"/>
    <property type="match status" value="1"/>
</dbReference>
<feature type="transmembrane region" description="Helical" evidence="2">
    <location>
        <begin position="403"/>
        <end position="424"/>
    </location>
</feature>
<feature type="compositionally biased region" description="Acidic residues" evidence="1">
    <location>
        <begin position="207"/>
        <end position="218"/>
    </location>
</feature>
<keyword evidence="2" id="KW-1133">Transmembrane helix</keyword>
<dbReference type="InterPro" id="IPR050327">
    <property type="entry name" value="Proton-linked_MCT"/>
</dbReference>
<reference evidence="4" key="1">
    <citation type="submission" date="2018-05" db="EMBL/GenBank/DDBJ databases">
        <authorList>
            <person name="Lanie J.A."/>
            <person name="Ng W.-L."/>
            <person name="Kazmierczak K.M."/>
            <person name="Andrzejewski T.M."/>
            <person name="Davidsen T.M."/>
            <person name="Wayne K.J."/>
            <person name="Tettelin H."/>
            <person name="Glass J.I."/>
            <person name="Rusch D."/>
            <person name="Podicherti R."/>
            <person name="Tsui H.-C.T."/>
            <person name="Winkler M.E."/>
        </authorList>
    </citation>
    <scope>NUCLEOTIDE SEQUENCE</scope>
</reference>
<evidence type="ECO:0000259" key="3">
    <source>
        <dbReference type="PROSITE" id="PS50850"/>
    </source>
</evidence>
<protein>
    <recommendedName>
        <fullName evidence="3">Major facilitator superfamily (MFS) profile domain-containing protein</fullName>
    </recommendedName>
</protein>
<feature type="transmembrane region" description="Helical" evidence="2">
    <location>
        <begin position="90"/>
        <end position="117"/>
    </location>
</feature>
<feature type="transmembrane region" description="Helical" evidence="2">
    <location>
        <begin position="286"/>
        <end position="308"/>
    </location>
</feature>
<feature type="transmembrane region" description="Helical" evidence="2">
    <location>
        <begin position="180"/>
        <end position="198"/>
    </location>
</feature>
<proteinExistence type="predicted"/>
<evidence type="ECO:0000313" key="4">
    <source>
        <dbReference type="EMBL" id="SVB39542.1"/>
    </source>
</evidence>
<name>A0A382DNC8_9ZZZZ</name>
<organism evidence="4">
    <name type="scientific">marine metagenome</name>
    <dbReference type="NCBI Taxonomy" id="408172"/>
    <lineage>
        <taxon>unclassified sequences</taxon>
        <taxon>metagenomes</taxon>
        <taxon>ecological metagenomes</taxon>
    </lineage>
</organism>
<feature type="transmembrane region" description="Helical" evidence="2">
    <location>
        <begin position="250"/>
        <end position="274"/>
    </location>
</feature>
<dbReference type="SUPFAM" id="SSF103473">
    <property type="entry name" value="MFS general substrate transporter"/>
    <property type="match status" value="1"/>
</dbReference>
<dbReference type="GO" id="GO:0022857">
    <property type="term" value="F:transmembrane transporter activity"/>
    <property type="evidence" value="ECO:0007669"/>
    <property type="project" value="InterPro"/>
</dbReference>
<feature type="transmembrane region" description="Helical" evidence="2">
    <location>
        <begin position="315"/>
        <end position="335"/>
    </location>
</feature>
<feature type="region of interest" description="Disordered" evidence="1">
    <location>
        <begin position="207"/>
        <end position="227"/>
    </location>
</feature>
<dbReference type="PROSITE" id="PS50850">
    <property type="entry name" value="MFS"/>
    <property type="match status" value="1"/>
</dbReference>
<sequence length="441" mass="46167">MNAVQWRNNLAHSLPFYYGWVIVASTVAVSISSRTIMAVATLSVFVVPMTQDLGWSRGLFSGAVSLGGLCAVFISPLVGKWIDQHGSGLLLSISSLLTGILAVGLSLVGSPAAFFSIYVPGRMIFSGPLELGIPTAISNWFIRRRPLGLAADSVAKGAGLTIMPLAAQFIITGWDWRTAWLVLGLLTFALGVIPPFLLMSRRPEDMGLEPDPLPDETTEGTSSEPVGEPPTLLEIAETNFTVSQAFRTRAFWLLAAFSAAGFMVQAGVSLHQVAHYINQGLPGASAALTASTFAFSQIISGLIWAALARRVPVRFLLSTAAFVVAAAAIGTSASASVATGLIASASVGLGVGGLHFLTRLAWADYYGRNHLGRIRGFAMSAQIGGQAVGPVLAGFMFDATGSYLMPLLVFAGVASSAGVLVLFATPPRIVESKPDPIDPSS</sequence>
<dbReference type="AlphaFoldDB" id="A0A382DNC8"/>
<dbReference type="InterPro" id="IPR020846">
    <property type="entry name" value="MFS_dom"/>
</dbReference>
<keyword evidence="2" id="KW-0812">Transmembrane</keyword>
<feature type="transmembrane region" description="Helical" evidence="2">
    <location>
        <begin position="20"/>
        <end position="47"/>
    </location>
</feature>
<keyword evidence="2" id="KW-0472">Membrane</keyword>
<feature type="transmembrane region" description="Helical" evidence="2">
    <location>
        <begin position="374"/>
        <end position="397"/>
    </location>
</feature>
<dbReference type="PANTHER" id="PTHR11360">
    <property type="entry name" value="MONOCARBOXYLATE TRANSPORTER"/>
    <property type="match status" value="1"/>
</dbReference>
<feature type="transmembrane region" description="Helical" evidence="2">
    <location>
        <begin position="123"/>
        <end position="142"/>
    </location>
</feature>
<dbReference type="Pfam" id="PF07690">
    <property type="entry name" value="MFS_1"/>
    <property type="match status" value="2"/>
</dbReference>
<dbReference type="EMBL" id="UINC01040115">
    <property type="protein sequence ID" value="SVB39542.1"/>
    <property type="molecule type" value="Genomic_DNA"/>
</dbReference>
<feature type="transmembrane region" description="Helical" evidence="2">
    <location>
        <begin position="341"/>
        <end position="362"/>
    </location>
</feature>
<accession>A0A382DNC8</accession>
<feature type="transmembrane region" description="Helical" evidence="2">
    <location>
        <begin position="154"/>
        <end position="174"/>
    </location>
</feature>
<dbReference type="Gene3D" id="1.20.1250.20">
    <property type="entry name" value="MFS general substrate transporter like domains"/>
    <property type="match status" value="2"/>
</dbReference>
<evidence type="ECO:0000256" key="2">
    <source>
        <dbReference type="SAM" id="Phobius"/>
    </source>
</evidence>
<dbReference type="InterPro" id="IPR011701">
    <property type="entry name" value="MFS"/>
</dbReference>
<feature type="transmembrane region" description="Helical" evidence="2">
    <location>
        <begin position="59"/>
        <end position="78"/>
    </location>
</feature>
<feature type="domain" description="Major facilitator superfamily (MFS) profile" evidence="3">
    <location>
        <begin position="244"/>
        <end position="441"/>
    </location>
</feature>
<evidence type="ECO:0000256" key="1">
    <source>
        <dbReference type="SAM" id="MobiDB-lite"/>
    </source>
</evidence>
<dbReference type="InterPro" id="IPR036259">
    <property type="entry name" value="MFS_trans_sf"/>
</dbReference>
<gene>
    <name evidence="4" type="ORF">METZ01_LOCUS192396</name>
</gene>